<dbReference type="RefSeq" id="WP_079447828.1">
    <property type="nucleotide sequence ID" value="NZ_MWPQ01000051.1"/>
</dbReference>
<evidence type="ECO:0000313" key="4">
    <source>
        <dbReference type="Proteomes" id="UP000189940"/>
    </source>
</evidence>
<feature type="transmembrane region" description="Helical" evidence="2">
    <location>
        <begin position="128"/>
        <end position="151"/>
    </location>
</feature>
<evidence type="ECO:0000313" key="3">
    <source>
        <dbReference type="EMBL" id="OPH82043.1"/>
    </source>
</evidence>
<name>A0A1V4HVV3_NITVU</name>
<dbReference type="OrthoDB" id="7926359at2"/>
<dbReference type="Proteomes" id="UP000189940">
    <property type="component" value="Unassembled WGS sequence"/>
</dbReference>
<organism evidence="3 4">
    <name type="scientific">Nitrobacter vulgaris</name>
    <dbReference type="NCBI Taxonomy" id="29421"/>
    <lineage>
        <taxon>Bacteria</taxon>
        <taxon>Pseudomonadati</taxon>
        <taxon>Pseudomonadota</taxon>
        <taxon>Alphaproteobacteria</taxon>
        <taxon>Hyphomicrobiales</taxon>
        <taxon>Nitrobacteraceae</taxon>
        <taxon>Nitrobacter</taxon>
    </lineage>
</organism>
<keyword evidence="4" id="KW-1185">Reference proteome</keyword>
<dbReference type="AlphaFoldDB" id="A0A1V4HVV3"/>
<proteinExistence type="predicted"/>
<accession>A0A1V4HVV3</accession>
<feature type="region of interest" description="Disordered" evidence="1">
    <location>
        <begin position="1"/>
        <end position="71"/>
    </location>
</feature>
<sequence>MSDHSSERTTGEHGNEFSGTGDESSRAEPSKLAPEQELSVPPPDDAKPIAPRIEPTIETEAPRTEVSRVERDVEMEAPKADALRETGKTMIVAPFHREAWDRAGHDQNSTAAGGAQTSSRFGKRRFNAIAAIAALAAIIGAIGGSLVTSGLGHGTADQQSSAIADRTQALEGTIERLESEIATLKTGIDRSTKGDVGQFAKVNDRLGKIEKAHADSAARLTKLQEALDKQHSAAAPAAPAAPATTAAANVTGSIPAAEPVPLPAPKPSIARLPAVQGWVLHDVMDGNALIEGRSGVYEVHTGDPVPGLGRVDAIRKQDGRWVVVTSRGLIVAR</sequence>
<evidence type="ECO:0000256" key="2">
    <source>
        <dbReference type="SAM" id="Phobius"/>
    </source>
</evidence>
<gene>
    <name evidence="3" type="ORF">B2M20_14445</name>
</gene>
<dbReference type="EMBL" id="MWPQ01000051">
    <property type="protein sequence ID" value="OPH82043.1"/>
    <property type="molecule type" value="Genomic_DNA"/>
</dbReference>
<feature type="compositionally biased region" description="Basic and acidic residues" evidence="1">
    <location>
        <begin position="1"/>
        <end position="15"/>
    </location>
</feature>
<keyword evidence="2" id="KW-0472">Membrane</keyword>
<protein>
    <submittedName>
        <fullName evidence="3">Uncharacterized protein</fullName>
    </submittedName>
</protein>
<keyword evidence="2" id="KW-0812">Transmembrane</keyword>
<reference evidence="3 4" key="1">
    <citation type="submission" date="2017-02" db="EMBL/GenBank/DDBJ databases">
        <title>Genome sequence of the nitrite-oxidizing bacterium Nitrobacter vulgaris strain Ab1.</title>
        <authorList>
            <person name="Mellbye B.L."/>
            <person name="Davis E.W."/>
            <person name="Spieck E."/>
            <person name="Chang J.H."/>
            <person name="Bottomley P.J."/>
            <person name="Sayavedra-Soto L.A."/>
        </authorList>
    </citation>
    <scope>NUCLEOTIDE SEQUENCE [LARGE SCALE GENOMIC DNA]</scope>
    <source>
        <strain evidence="3 4">Ab1</strain>
    </source>
</reference>
<feature type="compositionally biased region" description="Basic and acidic residues" evidence="1">
    <location>
        <begin position="60"/>
        <end position="71"/>
    </location>
</feature>
<comment type="caution">
    <text evidence="3">The sequence shown here is derived from an EMBL/GenBank/DDBJ whole genome shotgun (WGS) entry which is preliminary data.</text>
</comment>
<evidence type="ECO:0000256" key="1">
    <source>
        <dbReference type="SAM" id="MobiDB-lite"/>
    </source>
</evidence>
<dbReference type="STRING" id="29421.B2M20_14445"/>
<keyword evidence="2" id="KW-1133">Transmembrane helix</keyword>